<gene>
    <name evidence="2" type="ORF">BaRGS_00000404</name>
</gene>
<dbReference type="EMBL" id="JACVVK020000002">
    <property type="protein sequence ID" value="KAK7508165.1"/>
    <property type="molecule type" value="Genomic_DNA"/>
</dbReference>
<proteinExistence type="predicted"/>
<dbReference type="Proteomes" id="UP001519460">
    <property type="component" value="Unassembled WGS sequence"/>
</dbReference>
<feature type="compositionally biased region" description="Polar residues" evidence="1">
    <location>
        <begin position="20"/>
        <end position="30"/>
    </location>
</feature>
<feature type="compositionally biased region" description="Basic residues" evidence="1">
    <location>
        <begin position="49"/>
        <end position="61"/>
    </location>
</feature>
<feature type="region of interest" description="Disordered" evidence="1">
    <location>
        <begin position="1"/>
        <end position="107"/>
    </location>
</feature>
<reference evidence="2 3" key="1">
    <citation type="journal article" date="2023" name="Sci. Data">
        <title>Genome assembly of the Korean intertidal mud-creeper Batillaria attramentaria.</title>
        <authorList>
            <person name="Patra A.K."/>
            <person name="Ho P.T."/>
            <person name="Jun S."/>
            <person name="Lee S.J."/>
            <person name="Kim Y."/>
            <person name="Won Y.J."/>
        </authorList>
    </citation>
    <scope>NUCLEOTIDE SEQUENCE [LARGE SCALE GENOMIC DNA]</scope>
    <source>
        <strain evidence="2">Wonlab-2016</strain>
    </source>
</reference>
<feature type="compositionally biased region" description="Acidic residues" evidence="1">
    <location>
        <begin position="65"/>
        <end position="78"/>
    </location>
</feature>
<organism evidence="2 3">
    <name type="scientific">Batillaria attramentaria</name>
    <dbReference type="NCBI Taxonomy" id="370345"/>
    <lineage>
        <taxon>Eukaryota</taxon>
        <taxon>Metazoa</taxon>
        <taxon>Spiralia</taxon>
        <taxon>Lophotrochozoa</taxon>
        <taxon>Mollusca</taxon>
        <taxon>Gastropoda</taxon>
        <taxon>Caenogastropoda</taxon>
        <taxon>Sorbeoconcha</taxon>
        <taxon>Cerithioidea</taxon>
        <taxon>Batillariidae</taxon>
        <taxon>Batillaria</taxon>
    </lineage>
</organism>
<protein>
    <submittedName>
        <fullName evidence="2">Uncharacterized protein</fullName>
    </submittedName>
</protein>
<sequence length="219" mass="23905">MARSAGQLSVALETDGDQGENGTRAIQSRHQTIRGEVDGVPARDVVTKRSAKRSNYKKKKHEQNELTEEEEQLQEEETGKDKKRKKQERGRGGDEKRVRTSHVDSCERNGTNKRYAYANEEREGGGGGYGDKLRECECGSRVGVRGVRVEGAALKTSDPASAEHGVERACTLECQCLCLAVVNTHRTPRSGWGAGVEGRNPGCTHAEKGVQENAGRLTA</sequence>
<evidence type="ECO:0000313" key="2">
    <source>
        <dbReference type="EMBL" id="KAK7508165.1"/>
    </source>
</evidence>
<keyword evidence="3" id="KW-1185">Reference proteome</keyword>
<feature type="region of interest" description="Disordered" evidence="1">
    <location>
        <begin position="192"/>
        <end position="219"/>
    </location>
</feature>
<feature type="compositionally biased region" description="Basic and acidic residues" evidence="1">
    <location>
        <begin position="89"/>
        <end position="107"/>
    </location>
</feature>
<evidence type="ECO:0000256" key="1">
    <source>
        <dbReference type="SAM" id="MobiDB-lite"/>
    </source>
</evidence>
<comment type="caution">
    <text evidence="2">The sequence shown here is derived from an EMBL/GenBank/DDBJ whole genome shotgun (WGS) entry which is preliminary data.</text>
</comment>
<dbReference type="AlphaFoldDB" id="A0ABD0M943"/>
<name>A0ABD0M943_9CAEN</name>
<evidence type="ECO:0000313" key="3">
    <source>
        <dbReference type="Proteomes" id="UP001519460"/>
    </source>
</evidence>
<accession>A0ABD0M943</accession>